<protein>
    <submittedName>
        <fullName evidence="1">Uncharacterized protein</fullName>
    </submittedName>
</protein>
<sequence>MEKEGKATKNGAVKTAPFSIQEGGNLAQGTIANDDIGG</sequence>
<dbReference type="EMBL" id="JAVDVX010000004">
    <property type="protein sequence ID" value="MDR7090439.1"/>
    <property type="molecule type" value="Genomic_DNA"/>
</dbReference>
<accession>A0ABU1UZ14</accession>
<organism evidence="1 2">
    <name type="scientific">Cellvibrio fibrivorans</name>
    <dbReference type="NCBI Taxonomy" id="126350"/>
    <lineage>
        <taxon>Bacteria</taxon>
        <taxon>Pseudomonadati</taxon>
        <taxon>Pseudomonadota</taxon>
        <taxon>Gammaproteobacteria</taxon>
        <taxon>Cellvibrionales</taxon>
        <taxon>Cellvibrionaceae</taxon>
        <taxon>Cellvibrio</taxon>
    </lineage>
</organism>
<name>A0ABU1UZ14_9GAMM</name>
<comment type="caution">
    <text evidence="1">The sequence shown here is derived from an EMBL/GenBank/DDBJ whole genome shotgun (WGS) entry which is preliminary data.</text>
</comment>
<proteinExistence type="predicted"/>
<keyword evidence="2" id="KW-1185">Reference proteome</keyword>
<dbReference type="Proteomes" id="UP001253595">
    <property type="component" value="Unassembled WGS sequence"/>
</dbReference>
<evidence type="ECO:0000313" key="1">
    <source>
        <dbReference type="EMBL" id="MDR7090439.1"/>
    </source>
</evidence>
<gene>
    <name evidence="1" type="ORF">J2X05_002463</name>
</gene>
<reference evidence="1 2" key="1">
    <citation type="submission" date="2023-07" db="EMBL/GenBank/DDBJ databases">
        <title>Sorghum-associated microbial communities from plants grown in Nebraska, USA.</title>
        <authorList>
            <person name="Schachtman D."/>
        </authorList>
    </citation>
    <scope>NUCLEOTIDE SEQUENCE [LARGE SCALE GENOMIC DNA]</scope>
    <source>
        <strain evidence="1 2">BE190</strain>
    </source>
</reference>
<evidence type="ECO:0000313" key="2">
    <source>
        <dbReference type="Proteomes" id="UP001253595"/>
    </source>
</evidence>